<comment type="similarity">
    <text evidence="1">Belongs to the AB hydrolase superfamily. AB hydrolase 4 family.</text>
</comment>
<accession>A0ABX6EKN0</accession>
<sequence>MPSETPASPPTLPPFRERAPWLGGDLQTLRNIIIGGPPELSGGERLLLAMPDGDRLAARLDRPGAETNAPLIVLTHGLAGSESSRHGIATARYLVSQGWPVLRLNLRGAAPSRATSGGRYHAGKTEDLVAALRGLPAELVSRGIVLIGNSLGGNLVLKFMGEGGHGLPVLAAVAVSTPIDLAASCARLMAPRNFVYHRYMLDEMKREALAPSATLTAAERAAIAGARTLYEFDDRFVAPHFGYRGAPDYYESNAAKNFLAGARLPTLILHALDDPWVPAESYAAIDWSRLPMIETALTQGGGHMGFHGVGSLTPWHDRAAAQWLTQKGLGPASHVRDEVRPPQ</sequence>
<dbReference type="InterPro" id="IPR000073">
    <property type="entry name" value="AB_hydrolase_1"/>
</dbReference>
<evidence type="ECO:0000259" key="2">
    <source>
        <dbReference type="Pfam" id="PF00561"/>
    </source>
</evidence>
<dbReference type="PIRSF" id="PIRSF005211">
    <property type="entry name" value="Ab_hydro_YheT"/>
    <property type="match status" value="1"/>
</dbReference>
<reference evidence="3 4" key="2">
    <citation type="journal article" date="2021" name="AMB Express">
        <title>Isolation and characterisation of Methylocystis spp. for poly-3-hydroxybutyrate production using waste methane feedstocks.</title>
        <authorList>
            <person name="Rumah B.L."/>
            <person name="Stead C.E."/>
            <person name="Claxton Stevens B.H."/>
            <person name="Minton N.P."/>
            <person name="Grosse-Honebrink A."/>
            <person name="Zhang Y."/>
        </authorList>
    </citation>
    <scope>NUCLEOTIDE SEQUENCE [LARGE SCALE GENOMIC DNA]</scope>
    <source>
        <strain evidence="3 4">BRCS1</strain>
    </source>
</reference>
<keyword evidence="3" id="KW-0378">Hydrolase</keyword>
<dbReference type="Gene3D" id="3.40.50.1820">
    <property type="entry name" value="alpha/beta hydrolase"/>
    <property type="match status" value="1"/>
</dbReference>
<dbReference type="RefSeq" id="WP_154453218.1">
    <property type="nucleotide sequence ID" value="NZ_CP044328.1"/>
</dbReference>
<evidence type="ECO:0000313" key="4">
    <source>
        <dbReference type="Proteomes" id="UP000424673"/>
    </source>
</evidence>
<dbReference type="PANTHER" id="PTHR10794:SF94">
    <property type="entry name" value="ESTERASE YHET-RELATED"/>
    <property type="match status" value="1"/>
</dbReference>
<dbReference type="InterPro" id="IPR029058">
    <property type="entry name" value="AB_hydrolase_fold"/>
</dbReference>
<keyword evidence="4" id="KW-1185">Reference proteome</keyword>
<organism evidence="3 4">
    <name type="scientific">Methylocystis rosea</name>
    <dbReference type="NCBI Taxonomy" id="173366"/>
    <lineage>
        <taxon>Bacteria</taxon>
        <taxon>Pseudomonadati</taxon>
        <taxon>Pseudomonadota</taxon>
        <taxon>Alphaproteobacteria</taxon>
        <taxon>Hyphomicrobiales</taxon>
        <taxon>Methylocystaceae</taxon>
        <taxon>Methylocystis</taxon>
    </lineage>
</organism>
<dbReference type="InterPro" id="IPR012020">
    <property type="entry name" value="ABHD4"/>
</dbReference>
<dbReference type="InterPro" id="IPR050960">
    <property type="entry name" value="AB_hydrolase_4_sf"/>
</dbReference>
<evidence type="ECO:0000313" key="3">
    <source>
        <dbReference type="EMBL" id="QGM94899.1"/>
    </source>
</evidence>
<dbReference type="Pfam" id="PF00561">
    <property type="entry name" value="Abhydrolase_1"/>
    <property type="match status" value="1"/>
</dbReference>
<protein>
    <submittedName>
        <fullName evidence="3">Alpha/beta fold hydrolase</fullName>
    </submittedName>
</protein>
<feature type="domain" description="AB hydrolase-1" evidence="2">
    <location>
        <begin position="70"/>
        <end position="306"/>
    </location>
</feature>
<reference evidence="4" key="1">
    <citation type="submission" date="2019-09" db="EMBL/GenBank/DDBJ databases">
        <title>Isolation and complete genome sequencing of Methylocystis species.</title>
        <authorList>
            <person name="Rumah B.L."/>
            <person name="Stead C.E."/>
            <person name="Stevens B.C."/>
            <person name="Minton N.P."/>
            <person name="Grosse-Honebrink A."/>
            <person name="Zhang Y."/>
        </authorList>
    </citation>
    <scope>NUCLEOTIDE SEQUENCE [LARGE SCALE GENOMIC DNA]</scope>
    <source>
        <strain evidence="4">BRCS1</strain>
    </source>
</reference>
<dbReference type="EMBL" id="CP044328">
    <property type="protein sequence ID" value="QGM94899.1"/>
    <property type="molecule type" value="Genomic_DNA"/>
</dbReference>
<gene>
    <name evidence="3" type="ORF">F7D13_13180</name>
</gene>
<dbReference type="PANTHER" id="PTHR10794">
    <property type="entry name" value="ABHYDROLASE DOMAIN-CONTAINING PROTEIN"/>
    <property type="match status" value="1"/>
</dbReference>
<dbReference type="PRINTS" id="PR00111">
    <property type="entry name" value="ABHYDROLASE"/>
</dbReference>
<proteinExistence type="inferred from homology"/>
<name>A0ABX6EKN0_9HYPH</name>
<dbReference type="SUPFAM" id="SSF53474">
    <property type="entry name" value="alpha/beta-Hydrolases"/>
    <property type="match status" value="1"/>
</dbReference>
<evidence type="ECO:0000256" key="1">
    <source>
        <dbReference type="ARBA" id="ARBA00010884"/>
    </source>
</evidence>
<dbReference type="GO" id="GO:0016787">
    <property type="term" value="F:hydrolase activity"/>
    <property type="evidence" value="ECO:0007669"/>
    <property type="project" value="UniProtKB-KW"/>
</dbReference>
<dbReference type="Proteomes" id="UP000424673">
    <property type="component" value="Chromosome"/>
</dbReference>